<dbReference type="NCBIfam" id="TIGR00229">
    <property type="entry name" value="sensory_box"/>
    <property type="match status" value="1"/>
</dbReference>
<accession>A0A9D6UZ20</accession>
<feature type="non-terminal residue" evidence="2">
    <location>
        <position position="105"/>
    </location>
</feature>
<dbReference type="SMART" id="SM00091">
    <property type="entry name" value="PAS"/>
    <property type="match status" value="1"/>
</dbReference>
<comment type="caution">
    <text evidence="2">The sequence shown here is derived from an EMBL/GenBank/DDBJ whole genome shotgun (WGS) entry which is preliminary data.</text>
</comment>
<protein>
    <submittedName>
        <fullName evidence="2">PAS domain-containing protein</fullName>
    </submittedName>
</protein>
<dbReference type="InterPro" id="IPR035965">
    <property type="entry name" value="PAS-like_dom_sf"/>
</dbReference>
<dbReference type="Gene3D" id="3.30.450.20">
    <property type="entry name" value="PAS domain"/>
    <property type="match status" value="1"/>
</dbReference>
<dbReference type="InterPro" id="IPR000014">
    <property type="entry name" value="PAS"/>
</dbReference>
<dbReference type="InterPro" id="IPR013767">
    <property type="entry name" value="PAS_fold"/>
</dbReference>
<dbReference type="PROSITE" id="PS50112">
    <property type="entry name" value="PAS"/>
    <property type="match status" value="1"/>
</dbReference>
<dbReference type="GO" id="GO:0006355">
    <property type="term" value="P:regulation of DNA-templated transcription"/>
    <property type="evidence" value="ECO:0007669"/>
    <property type="project" value="InterPro"/>
</dbReference>
<evidence type="ECO:0000313" key="3">
    <source>
        <dbReference type="Proteomes" id="UP000807825"/>
    </source>
</evidence>
<organism evidence="2 3">
    <name type="scientific">Desulfomonile tiedjei</name>
    <dbReference type="NCBI Taxonomy" id="2358"/>
    <lineage>
        <taxon>Bacteria</taxon>
        <taxon>Pseudomonadati</taxon>
        <taxon>Thermodesulfobacteriota</taxon>
        <taxon>Desulfomonilia</taxon>
        <taxon>Desulfomonilales</taxon>
        <taxon>Desulfomonilaceae</taxon>
        <taxon>Desulfomonile</taxon>
    </lineage>
</organism>
<dbReference type="SUPFAM" id="SSF55785">
    <property type="entry name" value="PYP-like sensor domain (PAS domain)"/>
    <property type="match status" value="1"/>
</dbReference>
<proteinExistence type="predicted"/>
<reference evidence="2" key="1">
    <citation type="submission" date="2020-07" db="EMBL/GenBank/DDBJ databases">
        <title>Huge and variable diversity of episymbiotic CPR bacteria and DPANN archaea in groundwater ecosystems.</title>
        <authorList>
            <person name="He C.Y."/>
            <person name="Keren R."/>
            <person name="Whittaker M."/>
            <person name="Farag I.F."/>
            <person name="Doudna J."/>
            <person name="Cate J.H.D."/>
            <person name="Banfield J.F."/>
        </authorList>
    </citation>
    <scope>NUCLEOTIDE SEQUENCE</scope>
    <source>
        <strain evidence="2">NC_groundwater_1664_Pr3_B-0.1um_52_9</strain>
    </source>
</reference>
<dbReference type="Pfam" id="PF00989">
    <property type="entry name" value="PAS"/>
    <property type="match status" value="1"/>
</dbReference>
<evidence type="ECO:0000259" key="1">
    <source>
        <dbReference type="PROSITE" id="PS50112"/>
    </source>
</evidence>
<dbReference type="EMBL" id="JACRDE010000173">
    <property type="protein sequence ID" value="MBI5249035.1"/>
    <property type="molecule type" value="Genomic_DNA"/>
</dbReference>
<feature type="domain" description="PAS" evidence="1">
    <location>
        <begin position="12"/>
        <end position="56"/>
    </location>
</feature>
<sequence>MGKRSKPAVQDRVEFLESILENIPTGIIVADSQGKILFVNAWQERISRVRREQVLGTYFHEKWERLFKQGIMDEYWDLIENNRPFQTTVHDVYPQFYDERITAVS</sequence>
<name>A0A9D6UZ20_9BACT</name>
<gene>
    <name evidence="2" type="ORF">HY912_06030</name>
</gene>
<dbReference type="Proteomes" id="UP000807825">
    <property type="component" value="Unassembled WGS sequence"/>
</dbReference>
<dbReference type="AlphaFoldDB" id="A0A9D6UZ20"/>
<evidence type="ECO:0000313" key="2">
    <source>
        <dbReference type="EMBL" id="MBI5249035.1"/>
    </source>
</evidence>